<dbReference type="Pfam" id="PF15655">
    <property type="entry name" value="Imm-NTF2"/>
    <property type="match status" value="1"/>
</dbReference>
<dbReference type="InterPro" id="IPR028049">
    <property type="entry name" value="Imm-NTF2"/>
</dbReference>
<dbReference type="InterPro" id="IPR032675">
    <property type="entry name" value="LRR_dom_sf"/>
</dbReference>
<accession>A0A1M6SIQ6</accession>
<organism evidence="2 3">
    <name type="scientific">Anaerotignum lactatifermentans DSM 14214</name>
    <dbReference type="NCBI Taxonomy" id="1121323"/>
    <lineage>
        <taxon>Bacteria</taxon>
        <taxon>Bacillati</taxon>
        <taxon>Bacillota</taxon>
        <taxon>Clostridia</taxon>
        <taxon>Lachnospirales</taxon>
        <taxon>Anaerotignaceae</taxon>
        <taxon>Anaerotignum</taxon>
    </lineage>
</organism>
<evidence type="ECO:0000313" key="3">
    <source>
        <dbReference type="Proteomes" id="UP000183975"/>
    </source>
</evidence>
<protein>
    <submittedName>
        <fullName evidence="2">NTF2 fold immunity protein</fullName>
    </submittedName>
</protein>
<dbReference type="EMBL" id="FRAH01000027">
    <property type="protein sequence ID" value="SHK44583.1"/>
    <property type="molecule type" value="Genomic_DNA"/>
</dbReference>
<feature type="domain" description="NTF2 fold immunity protein" evidence="1">
    <location>
        <begin position="223"/>
        <end position="337"/>
    </location>
</feature>
<gene>
    <name evidence="2" type="ORF">SAMN02745138_01739</name>
</gene>
<dbReference type="Proteomes" id="UP000183975">
    <property type="component" value="Unassembled WGS sequence"/>
</dbReference>
<reference evidence="2 3" key="1">
    <citation type="submission" date="2016-11" db="EMBL/GenBank/DDBJ databases">
        <authorList>
            <person name="Jaros S."/>
            <person name="Januszkiewicz K."/>
            <person name="Wedrychowicz H."/>
        </authorList>
    </citation>
    <scope>NUCLEOTIDE SEQUENCE [LARGE SCALE GENOMIC DNA]</scope>
    <source>
        <strain evidence="2 3">DSM 14214</strain>
    </source>
</reference>
<evidence type="ECO:0000313" key="2">
    <source>
        <dbReference type="EMBL" id="SHK44583.1"/>
    </source>
</evidence>
<dbReference type="SUPFAM" id="SSF52047">
    <property type="entry name" value="RNI-like"/>
    <property type="match status" value="1"/>
</dbReference>
<name>A0A1M6SIQ6_9FIRM</name>
<dbReference type="AlphaFoldDB" id="A0A1M6SIQ6"/>
<evidence type="ECO:0000259" key="1">
    <source>
        <dbReference type="Pfam" id="PF15655"/>
    </source>
</evidence>
<dbReference type="Gene3D" id="3.80.10.10">
    <property type="entry name" value="Ribonuclease Inhibitor"/>
    <property type="match status" value="1"/>
</dbReference>
<proteinExistence type="predicted"/>
<sequence length="341" mass="39871">MEENRCALWSKADISMKGRIIMTEFPKRARTIRWENDILIFDGERTIEMPELTMEIMEKLADYKPVGFYVKNNALTDELLMPFIGSKNMVNFGVEYGRLTDVCFYVFATMPKLRYLLLDGNRRITGSSLNVMKECKIDLLTLNHTGLNDNGLLQAASIPKLTHIQIDHTAVTYEGLLNIANHPRIEPVSKEQFNQEQMEHFSKLQREKAKKSVKLDQQAVEECQKILKDFFEAMTIWEKYVSQKGFEDEEVKLQLMNIWEQYVSEKPRLGYRPLALSYSPAGTYSEDMFIDAEQLTKNKLYIYTKTKSAGFERRFLMKRIGEKWKIEALQERLDGWQRIGL</sequence>
<keyword evidence="3" id="KW-1185">Reference proteome</keyword>